<evidence type="ECO:0000313" key="2">
    <source>
        <dbReference type="Proteomes" id="UP001177670"/>
    </source>
</evidence>
<keyword evidence="2" id="KW-1185">Reference proteome</keyword>
<reference evidence="1" key="1">
    <citation type="submission" date="2021-10" db="EMBL/GenBank/DDBJ databases">
        <title>Melipona bicolor Genome sequencing and assembly.</title>
        <authorList>
            <person name="Araujo N.S."/>
            <person name="Arias M.C."/>
        </authorList>
    </citation>
    <scope>NUCLEOTIDE SEQUENCE</scope>
    <source>
        <strain evidence="1">USP_2M_L1-L4_2017</strain>
        <tissue evidence="1">Whole body</tissue>
    </source>
</reference>
<dbReference type="Proteomes" id="UP001177670">
    <property type="component" value="Unassembled WGS sequence"/>
</dbReference>
<protein>
    <submittedName>
        <fullName evidence="1">Uncharacterized protein</fullName>
    </submittedName>
</protein>
<comment type="caution">
    <text evidence="1">The sequence shown here is derived from an EMBL/GenBank/DDBJ whole genome shotgun (WGS) entry which is preliminary data.</text>
</comment>
<accession>A0AA40FLQ1</accession>
<proteinExistence type="predicted"/>
<gene>
    <name evidence="1" type="ORF">K0M31_010822</name>
</gene>
<evidence type="ECO:0000313" key="1">
    <source>
        <dbReference type="EMBL" id="KAK1121041.1"/>
    </source>
</evidence>
<organism evidence="1 2">
    <name type="scientific">Melipona bicolor</name>
    <dbReference type="NCBI Taxonomy" id="60889"/>
    <lineage>
        <taxon>Eukaryota</taxon>
        <taxon>Metazoa</taxon>
        <taxon>Ecdysozoa</taxon>
        <taxon>Arthropoda</taxon>
        <taxon>Hexapoda</taxon>
        <taxon>Insecta</taxon>
        <taxon>Pterygota</taxon>
        <taxon>Neoptera</taxon>
        <taxon>Endopterygota</taxon>
        <taxon>Hymenoptera</taxon>
        <taxon>Apocrita</taxon>
        <taxon>Aculeata</taxon>
        <taxon>Apoidea</taxon>
        <taxon>Anthophila</taxon>
        <taxon>Apidae</taxon>
        <taxon>Melipona</taxon>
    </lineage>
</organism>
<sequence length="158" mass="17777">MGVWGQLPGCSNREYIDSYGWSKPLTVDISIIDIQDSLDRPLWHYALSQKGDLVPLGRGTLDPRLVSGSIFTNRRGRTSSVFRELVTKINPSEDSPFSAPNTPIPFGRLANPSTNRSVRDFNTQAPINPRCFYPLFRFVYLPTSERNEIPAAVSVLEY</sequence>
<name>A0AA40FLQ1_9HYME</name>
<dbReference type="AlphaFoldDB" id="A0AA40FLQ1"/>
<dbReference type="EMBL" id="JAHYIQ010000028">
    <property type="protein sequence ID" value="KAK1121041.1"/>
    <property type="molecule type" value="Genomic_DNA"/>
</dbReference>